<evidence type="ECO:0000313" key="3">
    <source>
        <dbReference type="EMBL" id="MBU9735170.1"/>
    </source>
</evidence>
<dbReference type="PANTHER" id="PTHR38432">
    <property type="entry name" value="TELA-LIKE PROTEIN SAOUHSC_01408"/>
    <property type="match status" value="1"/>
</dbReference>
<reference evidence="3" key="1">
    <citation type="submission" date="2021-06" db="EMBL/GenBank/DDBJ databases">
        <title>Description of novel taxa of the family Lachnospiraceae.</title>
        <authorList>
            <person name="Chaplin A.V."/>
            <person name="Sokolova S.R."/>
            <person name="Pikina A.P."/>
            <person name="Korzhanova M."/>
            <person name="Belova V."/>
            <person name="Korostin D."/>
            <person name="Efimov B.A."/>
        </authorList>
    </citation>
    <scope>NUCLEOTIDE SEQUENCE</scope>
    <source>
        <strain evidence="3">ASD5720</strain>
    </source>
</reference>
<feature type="coiled-coil region" evidence="2">
    <location>
        <begin position="147"/>
        <end position="209"/>
    </location>
</feature>
<sequence>MAFSMEIPDTKVIEKEVVQELAPTQEKKELILDVAKQNAQEALAVDLGSLADRRKYVDSIESFGMDVVTQSRKKNELLQVRIGELSKMGSQNGEVVTGLVELQQKMKELDPSALDFTREGVLGKIFNPIRNYFARFQKADDMIHDILESLEKGKNILKRDNTTLEIEQVAMRDLTIKLNQNIELGIRMDDALTEEIDNAKAANMEAEKIKFAEEEIQFPLRQKIMDFQQLLAVNQQGIVAMEILRRNNKELIRAVERAQNVTVSALRVAVTVASALYNQKIVMEKVEALNKTTSSMIASTARMLKEQGAEIQQRSMEASLSVDDLRSAFADTFDAFDAINAYKQQALPQMKNVIDGLKNLTDSGEKKIRQMEEGNALMQ</sequence>
<accession>A0A949JU56</accession>
<dbReference type="InterPro" id="IPR008863">
    <property type="entry name" value="Toxic_anion-R_TelA"/>
</dbReference>
<evidence type="ECO:0000256" key="1">
    <source>
        <dbReference type="ARBA" id="ARBA00005541"/>
    </source>
</evidence>
<gene>
    <name evidence="3" type="ORF">KTH89_01395</name>
</gene>
<organism evidence="3 4">
    <name type="scientific">Diplocloster agilis</name>
    <dbReference type="NCBI Taxonomy" id="2850323"/>
    <lineage>
        <taxon>Bacteria</taxon>
        <taxon>Bacillati</taxon>
        <taxon>Bacillota</taxon>
        <taxon>Clostridia</taxon>
        <taxon>Lachnospirales</taxon>
        <taxon>Lachnospiraceae</taxon>
        <taxon>Diplocloster</taxon>
    </lineage>
</organism>
<keyword evidence="2" id="KW-0175">Coiled coil</keyword>
<evidence type="ECO:0000313" key="4">
    <source>
        <dbReference type="Proteomes" id="UP000712157"/>
    </source>
</evidence>
<keyword evidence="4" id="KW-1185">Reference proteome</keyword>
<comment type="caution">
    <text evidence="3">The sequence shown here is derived from an EMBL/GenBank/DDBJ whole genome shotgun (WGS) entry which is preliminary data.</text>
</comment>
<proteinExistence type="inferred from homology"/>
<comment type="similarity">
    <text evidence="1">Belongs to the TelA family.</text>
</comment>
<dbReference type="Proteomes" id="UP000712157">
    <property type="component" value="Unassembled WGS sequence"/>
</dbReference>
<dbReference type="Pfam" id="PF05816">
    <property type="entry name" value="TelA"/>
    <property type="match status" value="1"/>
</dbReference>
<dbReference type="AlphaFoldDB" id="A0A949JU56"/>
<evidence type="ECO:0000256" key="2">
    <source>
        <dbReference type="SAM" id="Coils"/>
    </source>
</evidence>
<protein>
    <submittedName>
        <fullName evidence="3">Toxic anion resistance protein</fullName>
    </submittedName>
</protein>
<dbReference type="EMBL" id="JAHQCW010000001">
    <property type="protein sequence ID" value="MBU9735170.1"/>
    <property type="molecule type" value="Genomic_DNA"/>
</dbReference>
<name>A0A949JU56_9FIRM</name>
<dbReference type="PANTHER" id="PTHR38432:SF1">
    <property type="entry name" value="TELA-LIKE PROTEIN SAOUHSC_01408"/>
    <property type="match status" value="1"/>
</dbReference>
<dbReference type="RefSeq" id="WP_158346786.1">
    <property type="nucleotide sequence ID" value="NZ_JAHQCW010000001.1"/>
</dbReference>